<reference evidence="1 2" key="1">
    <citation type="journal article" date="2019" name="Emerg. Microbes Infect.">
        <title>Comprehensive subspecies identification of 175 nontuberculous mycobacteria species based on 7547 genomic profiles.</title>
        <authorList>
            <person name="Matsumoto Y."/>
            <person name="Kinjo T."/>
            <person name="Motooka D."/>
            <person name="Nabeya D."/>
            <person name="Jung N."/>
            <person name="Uechi K."/>
            <person name="Horii T."/>
            <person name="Iida T."/>
            <person name="Fujita J."/>
            <person name="Nakamura S."/>
        </authorList>
    </citation>
    <scope>NUCLEOTIDE SEQUENCE [LARGE SCALE GENOMIC DNA]</scope>
    <source>
        <strain evidence="1 2">JCM 15657</strain>
    </source>
</reference>
<organism evidence="1 2">
    <name type="scientific">Mycobacterium lacus</name>
    <dbReference type="NCBI Taxonomy" id="169765"/>
    <lineage>
        <taxon>Bacteria</taxon>
        <taxon>Bacillati</taxon>
        <taxon>Actinomycetota</taxon>
        <taxon>Actinomycetes</taxon>
        <taxon>Mycobacteriales</taxon>
        <taxon>Mycobacteriaceae</taxon>
        <taxon>Mycobacterium</taxon>
    </lineage>
</organism>
<dbReference type="InterPro" id="IPR036388">
    <property type="entry name" value="WH-like_DNA-bd_sf"/>
</dbReference>
<dbReference type="Pfam" id="PF01638">
    <property type="entry name" value="HxlR"/>
    <property type="match status" value="1"/>
</dbReference>
<dbReference type="Gene3D" id="1.10.10.10">
    <property type="entry name" value="Winged helix-like DNA-binding domain superfamily/Winged helix DNA-binding domain"/>
    <property type="match status" value="1"/>
</dbReference>
<name>A0A1X1Y1Y2_9MYCO</name>
<dbReference type="AlphaFoldDB" id="A0A1X1Y1Y2"/>
<evidence type="ECO:0000313" key="1">
    <source>
        <dbReference type="EMBL" id="BBX95296.1"/>
    </source>
</evidence>
<dbReference type="OrthoDB" id="370168at2"/>
<evidence type="ECO:0000313" key="2">
    <source>
        <dbReference type="Proteomes" id="UP000466396"/>
    </source>
</evidence>
<dbReference type="Proteomes" id="UP000466396">
    <property type="component" value="Chromosome"/>
</dbReference>
<protein>
    <submittedName>
        <fullName evidence="1">Transcriptional regulator</fullName>
    </submittedName>
</protein>
<dbReference type="PANTHER" id="PTHR33204">
    <property type="entry name" value="TRANSCRIPTIONAL REGULATOR, MARR FAMILY"/>
    <property type="match status" value="1"/>
</dbReference>
<dbReference type="PANTHER" id="PTHR33204:SF37">
    <property type="entry name" value="HTH-TYPE TRANSCRIPTIONAL REGULATOR YODB"/>
    <property type="match status" value="1"/>
</dbReference>
<dbReference type="RefSeq" id="WP_085161360.1">
    <property type="nucleotide sequence ID" value="NZ_AP022581.1"/>
</dbReference>
<dbReference type="STRING" id="169765.AWC15_02310"/>
<accession>A0A1X1Y1Y2</accession>
<proteinExistence type="predicted"/>
<sequence>MGRQVKPKAYDIMAPTCPSRVILNRIGARWTIFVVVALADRPMRFSELKTRIRGITSKALTETLRAMARDGLIQRTEHGGQPPAVEYALTALGRSLLVPLAAVRQWAENHVTEVLDANMRADESDFIVDVFGDDVVRP</sequence>
<keyword evidence="2" id="KW-1185">Reference proteome</keyword>
<dbReference type="InterPro" id="IPR002577">
    <property type="entry name" value="HTH_HxlR"/>
</dbReference>
<dbReference type="EMBL" id="AP022581">
    <property type="protein sequence ID" value="BBX95296.1"/>
    <property type="molecule type" value="Genomic_DNA"/>
</dbReference>
<dbReference type="SUPFAM" id="SSF46785">
    <property type="entry name" value="Winged helix' DNA-binding domain"/>
    <property type="match status" value="1"/>
</dbReference>
<gene>
    <name evidence="1" type="ORF">MLAC_05900</name>
</gene>
<dbReference type="PROSITE" id="PS51118">
    <property type="entry name" value="HTH_HXLR"/>
    <property type="match status" value="1"/>
</dbReference>
<dbReference type="InterPro" id="IPR036390">
    <property type="entry name" value="WH_DNA-bd_sf"/>
</dbReference>
<dbReference type="KEGG" id="mlj:MLAC_05900"/>